<evidence type="ECO:0000256" key="1">
    <source>
        <dbReference type="SAM" id="MobiDB-lite"/>
    </source>
</evidence>
<dbReference type="PANTHER" id="PTHR36381:SF1">
    <property type="entry name" value="ETHYLENE-REGULATED TRANSCRIPT 2 (ERT2)"/>
    <property type="match status" value="1"/>
</dbReference>
<feature type="region of interest" description="Disordered" evidence="1">
    <location>
        <begin position="53"/>
        <end position="85"/>
    </location>
</feature>
<dbReference type="EMBL" id="BJWL01000018">
    <property type="protein sequence ID" value="GFZ06105.1"/>
    <property type="molecule type" value="Genomic_DNA"/>
</dbReference>
<evidence type="ECO:0000313" key="3">
    <source>
        <dbReference type="EMBL" id="GFZ06105.1"/>
    </source>
</evidence>
<dbReference type="AlphaFoldDB" id="A0A7J0G5N1"/>
<dbReference type="PANTHER" id="PTHR36381">
    <property type="entry name" value="ETHYLENE-REGULATED TRANSCRIPT 2 (ERT2)"/>
    <property type="match status" value="1"/>
</dbReference>
<accession>A0A7J0G5N1</accession>
<name>A0A7J0G5N1_9ERIC</name>
<keyword evidence="2" id="KW-1133">Transmembrane helix</keyword>
<evidence type="ECO:0000256" key="2">
    <source>
        <dbReference type="SAM" id="Phobius"/>
    </source>
</evidence>
<keyword evidence="2" id="KW-0812">Transmembrane</keyword>
<keyword evidence="4" id="KW-1185">Reference proteome</keyword>
<gene>
    <name evidence="3" type="ORF">Acr_18g0002750</name>
</gene>
<dbReference type="Proteomes" id="UP000585474">
    <property type="component" value="Unassembled WGS sequence"/>
</dbReference>
<protein>
    <recommendedName>
        <fullName evidence="5">Ethylene-responsive nuclear protein</fullName>
    </recommendedName>
</protein>
<evidence type="ECO:0000313" key="4">
    <source>
        <dbReference type="Proteomes" id="UP000585474"/>
    </source>
</evidence>
<keyword evidence="2" id="KW-0472">Membrane</keyword>
<organism evidence="3 4">
    <name type="scientific">Actinidia rufa</name>
    <dbReference type="NCBI Taxonomy" id="165716"/>
    <lineage>
        <taxon>Eukaryota</taxon>
        <taxon>Viridiplantae</taxon>
        <taxon>Streptophyta</taxon>
        <taxon>Embryophyta</taxon>
        <taxon>Tracheophyta</taxon>
        <taxon>Spermatophyta</taxon>
        <taxon>Magnoliopsida</taxon>
        <taxon>eudicotyledons</taxon>
        <taxon>Gunneridae</taxon>
        <taxon>Pentapetalae</taxon>
        <taxon>asterids</taxon>
        <taxon>Ericales</taxon>
        <taxon>Actinidiaceae</taxon>
        <taxon>Actinidia</taxon>
    </lineage>
</organism>
<comment type="caution">
    <text evidence="3">The sequence shown here is derived from an EMBL/GenBank/DDBJ whole genome shotgun (WGS) entry which is preliminary data.</text>
</comment>
<feature type="transmembrane region" description="Helical" evidence="2">
    <location>
        <begin position="502"/>
        <end position="531"/>
    </location>
</feature>
<proteinExistence type="predicted"/>
<reference evidence="3 4" key="1">
    <citation type="submission" date="2019-07" db="EMBL/GenBank/DDBJ databases">
        <title>De Novo Assembly of kiwifruit Actinidia rufa.</title>
        <authorList>
            <person name="Sugita-Konishi S."/>
            <person name="Sato K."/>
            <person name="Mori E."/>
            <person name="Abe Y."/>
            <person name="Kisaki G."/>
            <person name="Hamano K."/>
            <person name="Suezawa K."/>
            <person name="Otani M."/>
            <person name="Fukuda T."/>
            <person name="Manabe T."/>
            <person name="Gomi K."/>
            <person name="Tabuchi M."/>
            <person name="Akimitsu K."/>
            <person name="Kataoka I."/>
        </authorList>
    </citation>
    <scope>NUCLEOTIDE SEQUENCE [LARGE SCALE GENOMIC DNA]</scope>
    <source>
        <strain evidence="4">cv. Fuchu</strain>
    </source>
</reference>
<feature type="transmembrane region" description="Helical" evidence="2">
    <location>
        <begin position="197"/>
        <end position="214"/>
    </location>
</feature>
<dbReference type="OrthoDB" id="690172at2759"/>
<evidence type="ECO:0008006" key="5">
    <source>
        <dbReference type="Google" id="ProtNLM"/>
    </source>
</evidence>
<sequence length="550" mass="60462">MPLWKKAKCTRISKLVADHLQPPKHGGSLVVETGFPTSLVDLFVKNRGCLKKPNSNSKNKKKRLEPIPDLIPTPSPSSSTLDSKSELGLPSVCVLASERGSEIVEIEEKKKRLDPVPDLIPSPSSSALDLNSELGLSSVCVSASERGSKSIEIEERGVVGEGEGCRCAVVEANANGVLVAILKMFLVVVLAMGTKKFVVGITISAFVLLLIDYAGKHLCRLLKPCADAQRFLVGRCLCFVGIKREKCSIIIEDDRRLKTPIAQEGAKPPVVSDCFGLIEDHKVGDCVQEIEIVQPKLNLAHSWLIEGHKMNDTIEEIQIEQPSHNLVPPTGEIQSARYEFDMHSGEEKWVHEELGKKEEVTDKEEAYSSDAVGLKTQSTRSSKIRSKIKKLISSKLRGSKKIKKLISSKLRGSKMRMGAKNESSSFTRDHEVVLNEAKKHLKDGELRGLEHGDKSLLLSSEGNGDQADVVDSICISSEPSLVEMEDSKVREDIGTKTAKNKVYLILIVIVLVGLVWGRGLALALALSWYLLLKWAETLQKFIKIPSTRSQ</sequence>